<dbReference type="EMBL" id="ASRX01000096">
    <property type="protein sequence ID" value="EYF00874.1"/>
    <property type="molecule type" value="Genomic_DNA"/>
</dbReference>
<reference evidence="1 2" key="1">
    <citation type="submission" date="2013-05" db="EMBL/GenBank/DDBJ databases">
        <title>Genome assembly of Chondromyces apiculatus DSM 436.</title>
        <authorList>
            <person name="Sharma G."/>
            <person name="Khatri I."/>
            <person name="Kaur C."/>
            <person name="Mayilraj S."/>
            <person name="Subramanian S."/>
        </authorList>
    </citation>
    <scope>NUCLEOTIDE SEQUENCE [LARGE SCALE GENOMIC DNA]</scope>
    <source>
        <strain evidence="1 2">DSM 436</strain>
    </source>
</reference>
<dbReference type="STRING" id="1192034.CAP_8963"/>
<name>A0A017SV73_9BACT</name>
<dbReference type="AlphaFoldDB" id="A0A017SV73"/>
<keyword evidence="2" id="KW-1185">Reference proteome</keyword>
<gene>
    <name evidence="1" type="ORF">CAP_8963</name>
</gene>
<organism evidence="1 2">
    <name type="scientific">Chondromyces apiculatus DSM 436</name>
    <dbReference type="NCBI Taxonomy" id="1192034"/>
    <lineage>
        <taxon>Bacteria</taxon>
        <taxon>Pseudomonadati</taxon>
        <taxon>Myxococcota</taxon>
        <taxon>Polyangia</taxon>
        <taxon>Polyangiales</taxon>
        <taxon>Polyangiaceae</taxon>
        <taxon>Chondromyces</taxon>
    </lineage>
</organism>
<dbReference type="OrthoDB" id="5526204at2"/>
<evidence type="ECO:0000313" key="1">
    <source>
        <dbReference type="EMBL" id="EYF00874.1"/>
    </source>
</evidence>
<sequence>MPLPKTFRNFAEFEREYLPTRVGFSMEDIVEEGSFDAELDFDRDLFDGSDDDEY</sequence>
<dbReference type="RefSeq" id="WP_044250372.1">
    <property type="nucleotide sequence ID" value="NZ_ASRX01000096.1"/>
</dbReference>
<proteinExistence type="predicted"/>
<accession>A0A017SV73</accession>
<dbReference type="Proteomes" id="UP000019678">
    <property type="component" value="Unassembled WGS sequence"/>
</dbReference>
<comment type="caution">
    <text evidence="1">The sequence shown here is derived from an EMBL/GenBank/DDBJ whole genome shotgun (WGS) entry which is preliminary data.</text>
</comment>
<protein>
    <submittedName>
        <fullName evidence="1">Uncharacterized protein</fullName>
    </submittedName>
</protein>
<evidence type="ECO:0000313" key="2">
    <source>
        <dbReference type="Proteomes" id="UP000019678"/>
    </source>
</evidence>